<evidence type="ECO:0008006" key="2">
    <source>
        <dbReference type="Google" id="ProtNLM"/>
    </source>
</evidence>
<protein>
    <recommendedName>
        <fullName evidence="2">F-box-like family protein</fullName>
    </recommendedName>
</protein>
<proteinExistence type="predicted"/>
<gene>
    <name evidence="1" type="ORF">LCPAC406_03830</name>
</gene>
<reference evidence="1" key="1">
    <citation type="journal article" date="2019" name="MBio">
        <title>Virus Genomes from Deep Sea Sediments Expand the Ocean Megavirome and Support Independent Origins of Viral Gigantism.</title>
        <authorList>
            <person name="Backstrom D."/>
            <person name="Yutin N."/>
            <person name="Jorgensen S.L."/>
            <person name="Dharamshi J."/>
            <person name="Homa F."/>
            <person name="Zaremba-Niedwiedzka K."/>
            <person name="Spang A."/>
            <person name="Wolf Y.I."/>
            <person name="Koonin E.V."/>
            <person name="Ettema T.J."/>
        </authorList>
    </citation>
    <scope>NUCLEOTIDE SEQUENCE</scope>
</reference>
<accession>A0A481ZHJ8</accession>
<evidence type="ECO:0000313" key="1">
    <source>
        <dbReference type="EMBL" id="QBK94069.1"/>
    </source>
</evidence>
<organism evidence="1">
    <name type="scientific">Pithovirus LCPAC406</name>
    <dbReference type="NCBI Taxonomy" id="2506599"/>
    <lineage>
        <taxon>Viruses</taxon>
        <taxon>Pithoviruses</taxon>
    </lineage>
</organism>
<dbReference type="EMBL" id="MK500612">
    <property type="protein sequence ID" value="QBK94069.1"/>
    <property type="molecule type" value="Genomic_DNA"/>
</dbReference>
<dbReference type="InterPro" id="IPR036047">
    <property type="entry name" value="F-box-like_dom_sf"/>
</dbReference>
<name>A0A481ZHJ8_9VIRU</name>
<dbReference type="SUPFAM" id="SSF81383">
    <property type="entry name" value="F-box domain"/>
    <property type="match status" value="1"/>
</dbReference>
<sequence length="213" mass="25221">MDSISSDSLQTIFTYLDVGEISRKCLTNHLFSKLCSSETLHKIKLSEDYSIVEKRNKSWRSKAKEVYIESISFWNSVDIDYYVNNISDTNDFMSIMFEETLIDHAFRERKEFFTIELLFKGFFSSHLLQSIDPRRICKNFIKLLEKVASSSPKGKMSIKWILDLIVDDYQETRVYYHSKIEILVGIYLKYDHLFIDDVNSNEWKEELSKQNGR</sequence>